<keyword evidence="10" id="KW-1015">Disulfide bond</keyword>
<evidence type="ECO:0000256" key="10">
    <source>
        <dbReference type="ARBA" id="ARBA00023157"/>
    </source>
</evidence>
<dbReference type="Gene3D" id="2.60.40.420">
    <property type="entry name" value="Cupredoxins - blue copper proteins"/>
    <property type="match status" value="1"/>
</dbReference>
<feature type="domain" description="Phytocyanin" evidence="13">
    <location>
        <begin position="25"/>
        <end position="128"/>
    </location>
</feature>
<dbReference type="GeneID" id="115723997"/>
<dbReference type="Pfam" id="PF02298">
    <property type="entry name" value="Cu_bind_like"/>
    <property type="match status" value="1"/>
</dbReference>
<feature type="signal peptide" evidence="12">
    <location>
        <begin position="1"/>
        <end position="24"/>
    </location>
</feature>
<reference evidence="14" key="1">
    <citation type="submission" date="2018-11" db="EMBL/GenBank/DDBJ databases">
        <authorList>
            <person name="Grassa J C."/>
        </authorList>
    </citation>
    <scope>NUCLEOTIDE SEQUENCE [LARGE SCALE GENOMIC DNA]</scope>
</reference>
<evidence type="ECO:0000256" key="5">
    <source>
        <dbReference type="ARBA" id="ARBA00022729"/>
    </source>
</evidence>
<keyword evidence="5 12" id="KW-0732">Signal</keyword>
<comment type="subcellular location">
    <subcellularLocation>
        <location evidence="1">Membrane</location>
        <topology evidence="1">Single-pass type I membrane protein</topology>
    </subcellularLocation>
</comment>
<dbReference type="GO" id="GO:0009055">
    <property type="term" value="F:electron transfer activity"/>
    <property type="evidence" value="ECO:0007669"/>
    <property type="project" value="InterPro"/>
</dbReference>
<evidence type="ECO:0000256" key="11">
    <source>
        <dbReference type="ARBA" id="ARBA00023180"/>
    </source>
</evidence>
<dbReference type="GO" id="GO:0005886">
    <property type="term" value="C:plasma membrane"/>
    <property type="evidence" value="ECO:0007669"/>
    <property type="project" value="TreeGrafter"/>
</dbReference>
<dbReference type="GO" id="GO:0009610">
    <property type="term" value="P:response to symbiotic fungus"/>
    <property type="evidence" value="ECO:0007669"/>
    <property type="project" value="UniProtKB-ARBA"/>
</dbReference>
<keyword evidence="6" id="KW-0249">Electron transport</keyword>
<keyword evidence="7" id="KW-1133">Transmembrane helix</keyword>
<feature type="chain" id="PRO_5031450655" description="Phytocyanin domain-containing protein" evidence="12">
    <location>
        <begin position="25"/>
        <end position="157"/>
    </location>
</feature>
<dbReference type="AlphaFoldDB" id="A0A803Q3X4"/>
<dbReference type="GO" id="GO:0046872">
    <property type="term" value="F:metal ion binding"/>
    <property type="evidence" value="ECO:0007669"/>
    <property type="project" value="UniProtKB-KW"/>
</dbReference>
<dbReference type="PROSITE" id="PS51485">
    <property type="entry name" value="PHYTOCYANIN"/>
    <property type="match status" value="1"/>
</dbReference>
<sequence length="157" mass="16863">MAFSNRFLNVIVVVAIVLPTIAIATDYIVGDDKGWTNDNFDYQAWAKDKNFTVGDVLVFNYKSGSHNVYKVDGAGFMSCNTTSPNGEPPLTTGNDRVELKTPGNKWYICGKPGHCLNGNQKLKISVNNGTASSSDAHGIVSSGFKVLFGALIVVSII</sequence>
<evidence type="ECO:0000313" key="14">
    <source>
        <dbReference type="EnsemblPlants" id="cds.evm.model.07.1797"/>
    </source>
</evidence>
<evidence type="ECO:0000256" key="3">
    <source>
        <dbReference type="ARBA" id="ARBA00022692"/>
    </source>
</evidence>
<evidence type="ECO:0000256" key="4">
    <source>
        <dbReference type="ARBA" id="ARBA00022723"/>
    </source>
</evidence>
<keyword evidence="3" id="KW-0812">Transmembrane</keyword>
<evidence type="ECO:0000256" key="7">
    <source>
        <dbReference type="ARBA" id="ARBA00022989"/>
    </source>
</evidence>
<accession>A0A803Q3X4</accession>
<protein>
    <recommendedName>
        <fullName evidence="13">Phytocyanin domain-containing protein</fullName>
    </recommendedName>
</protein>
<dbReference type="SUPFAM" id="SSF49503">
    <property type="entry name" value="Cupredoxins"/>
    <property type="match status" value="1"/>
</dbReference>
<dbReference type="FunFam" id="2.60.40.420:FF:000067">
    <property type="entry name" value="Cupredoxin superfamily protein"/>
    <property type="match status" value="1"/>
</dbReference>
<keyword evidence="2" id="KW-0813">Transport</keyword>
<keyword evidence="8" id="KW-0186">Copper</keyword>
<keyword evidence="11" id="KW-0325">Glycoprotein</keyword>
<evidence type="ECO:0000313" key="15">
    <source>
        <dbReference type="Proteomes" id="UP000596661"/>
    </source>
</evidence>
<dbReference type="Proteomes" id="UP000596661">
    <property type="component" value="Chromosome 7"/>
</dbReference>
<gene>
    <name evidence="14" type="primary">LOC115723997</name>
</gene>
<dbReference type="InterPro" id="IPR003245">
    <property type="entry name" value="Phytocyanin_dom"/>
</dbReference>
<evidence type="ECO:0000256" key="8">
    <source>
        <dbReference type="ARBA" id="ARBA00023008"/>
    </source>
</evidence>
<evidence type="ECO:0000256" key="2">
    <source>
        <dbReference type="ARBA" id="ARBA00022448"/>
    </source>
</evidence>
<dbReference type="InterPro" id="IPR039391">
    <property type="entry name" value="Phytocyanin-like"/>
</dbReference>
<dbReference type="RefSeq" id="XP_030509313.1">
    <property type="nucleotide sequence ID" value="XM_030653453.2"/>
</dbReference>
<reference evidence="14" key="2">
    <citation type="submission" date="2021-03" db="UniProtKB">
        <authorList>
            <consortium name="EnsemblPlants"/>
        </authorList>
    </citation>
    <scope>IDENTIFICATION</scope>
</reference>
<evidence type="ECO:0000256" key="9">
    <source>
        <dbReference type="ARBA" id="ARBA00023136"/>
    </source>
</evidence>
<dbReference type="OMA" id="TANAKEW"/>
<dbReference type="Gramene" id="evm.model.07.1797">
    <property type="protein sequence ID" value="cds.evm.model.07.1797"/>
    <property type="gene ID" value="evm.TU.07.1797"/>
</dbReference>
<proteinExistence type="predicted"/>
<dbReference type="CDD" id="cd04216">
    <property type="entry name" value="Phytocyanin"/>
    <property type="match status" value="1"/>
</dbReference>
<evidence type="ECO:0000259" key="13">
    <source>
        <dbReference type="PROSITE" id="PS51485"/>
    </source>
</evidence>
<evidence type="ECO:0000256" key="1">
    <source>
        <dbReference type="ARBA" id="ARBA00004479"/>
    </source>
</evidence>
<keyword evidence="9" id="KW-0472">Membrane</keyword>
<organism evidence="14 15">
    <name type="scientific">Cannabis sativa</name>
    <name type="common">Hemp</name>
    <name type="synonym">Marijuana</name>
    <dbReference type="NCBI Taxonomy" id="3483"/>
    <lineage>
        <taxon>Eukaryota</taxon>
        <taxon>Viridiplantae</taxon>
        <taxon>Streptophyta</taxon>
        <taxon>Embryophyta</taxon>
        <taxon>Tracheophyta</taxon>
        <taxon>Spermatophyta</taxon>
        <taxon>Magnoliopsida</taxon>
        <taxon>eudicotyledons</taxon>
        <taxon>Gunneridae</taxon>
        <taxon>Pentapetalae</taxon>
        <taxon>rosids</taxon>
        <taxon>fabids</taxon>
        <taxon>Rosales</taxon>
        <taxon>Cannabaceae</taxon>
        <taxon>Cannabis</taxon>
    </lineage>
</organism>
<dbReference type="PANTHER" id="PTHR33021">
    <property type="entry name" value="BLUE COPPER PROTEIN"/>
    <property type="match status" value="1"/>
</dbReference>
<keyword evidence="4" id="KW-0479">Metal-binding</keyword>
<dbReference type="KEGG" id="csav:115723997"/>
<dbReference type="InterPro" id="IPR008972">
    <property type="entry name" value="Cupredoxin"/>
</dbReference>
<dbReference type="EMBL" id="UZAU01000675">
    <property type="status" value="NOT_ANNOTATED_CDS"/>
    <property type="molecule type" value="Genomic_DNA"/>
</dbReference>
<evidence type="ECO:0000256" key="12">
    <source>
        <dbReference type="SAM" id="SignalP"/>
    </source>
</evidence>
<dbReference type="PANTHER" id="PTHR33021:SF533">
    <property type="entry name" value="PHYTOCYANIN DOMAIN-CONTAINING PROTEIN"/>
    <property type="match status" value="1"/>
</dbReference>
<keyword evidence="15" id="KW-1185">Reference proteome</keyword>
<dbReference type="EnsemblPlants" id="evm.model.07.1797">
    <property type="protein sequence ID" value="cds.evm.model.07.1797"/>
    <property type="gene ID" value="evm.TU.07.1797"/>
</dbReference>
<evidence type="ECO:0000256" key="6">
    <source>
        <dbReference type="ARBA" id="ARBA00022982"/>
    </source>
</evidence>
<dbReference type="OrthoDB" id="687943at2759"/>
<name>A0A803Q3X4_CANSA</name>